<feature type="signal peptide" evidence="2">
    <location>
        <begin position="1"/>
        <end position="19"/>
    </location>
</feature>
<evidence type="ECO:0000313" key="6">
    <source>
        <dbReference type="Proteomes" id="UP000063429"/>
    </source>
</evidence>
<dbReference type="PANTHER" id="PTHR11851:SF49">
    <property type="entry name" value="MITOCHONDRIAL-PROCESSING PEPTIDASE SUBUNIT ALPHA"/>
    <property type="match status" value="1"/>
</dbReference>
<feature type="domain" description="Peptidase M16 N-terminal" evidence="3">
    <location>
        <begin position="51"/>
        <end position="196"/>
    </location>
</feature>
<dbReference type="InterPro" id="IPR007863">
    <property type="entry name" value="Peptidase_M16_C"/>
</dbReference>
<dbReference type="Gene3D" id="3.30.830.10">
    <property type="entry name" value="Metalloenzyme, LuxS/M16 peptidase-like"/>
    <property type="match status" value="2"/>
</dbReference>
<name>A0ABM5UXA1_9BURK</name>
<proteinExistence type="inferred from homology"/>
<dbReference type="Pfam" id="PF00675">
    <property type="entry name" value="Peptidase_M16"/>
    <property type="match status" value="1"/>
</dbReference>
<comment type="similarity">
    <text evidence="1">Belongs to the peptidase M16 family.</text>
</comment>
<dbReference type="EMBL" id="CP011409">
    <property type="protein sequence ID" value="AKZ61844.1"/>
    <property type="molecule type" value="Genomic_DNA"/>
</dbReference>
<evidence type="ECO:0000256" key="2">
    <source>
        <dbReference type="SAM" id="SignalP"/>
    </source>
</evidence>
<evidence type="ECO:0000256" key="1">
    <source>
        <dbReference type="ARBA" id="ARBA00007261"/>
    </source>
</evidence>
<reference evidence="6" key="1">
    <citation type="journal article" date="2015" name="Genome Announc.">
        <title>Complete Genome Sequence of Herbaspirillum hiltneri N3 (DSM 17495), Isolated from Surface-Sterilized Wheat Roots.</title>
        <authorList>
            <person name="Guizelini D."/>
            <person name="Saizaki P.M."/>
            <person name="Coimbra N.A."/>
            <person name="Weiss V.A."/>
            <person name="Faoro H."/>
            <person name="Sfeir M.Z."/>
            <person name="Baura V.A."/>
            <person name="Monteiro R.A."/>
            <person name="Chubatsu L.S."/>
            <person name="Souza E.M."/>
            <person name="Cruz L.M."/>
            <person name="Pedrosa F.O."/>
            <person name="Raittz R.T."/>
            <person name="Marchaukoski J.N."/>
            <person name="Steffens M.B."/>
        </authorList>
    </citation>
    <scope>NUCLEOTIDE SEQUENCE [LARGE SCALE GENOMIC DNA]</scope>
    <source>
        <strain evidence="6">N3</strain>
    </source>
</reference>
<evidence type="ECO:0000259" key="4">
    <source>
        <dbReference type="Pfam" id="PF05193"/>
    </source>
</evidence>
<keyword evidence="6" id="KW-1185">Reference proteome</keyword>
<gene>
    <name evidence="5" type="ORF">F506_03440</name>
</gene>
<dbReference type="InterPro" id="IPR011765">
    <property type="entry name" value="Pept_M16_N"/>
</dbReference>
<feature type="chain" id="PRO_5047433314" evidence="2">
    <location>
        <begin position="20"/>
        <end position="470"/>
    </location>
</feature>
<keyword evidence="2" id="KW-0732">Signal</keyword>
<sequence length="470" mass="52000">MKLKIRAILSTGLVFASLAGHGQAVRAQSSDPATARAAAQASEFTLKNGMKVIVKEDHRAPTAVQMVWYKVGSIDETNGATGIAHALEHMMFKGTRKHKTGEFSRLVAELGGRENAFTNRDYTAYFQQVEHGRLEAVMALEADRMRNLQFDRNEFAKEIRVVMEERRWRTDDQPQGLMNEALHAAAFVAHPYHHPVVGWMDDLQHMNIGDIEDWYRRWYAPNNATLVVSGDVSAQKVAALAEKYFGPIPAKTILRGKPQNEPEQNGLRRVTVKAPAENPYVILAFKAPTLRDVEQDQDVYALDVLSAVLDGYDNARLNDKLVRTDKVANSVGASYDDIARGPTLFTLEGSPAAGTTTAQLETLLRAEVGRIASDGVSEQELQRVKTQLIASQIYKRDSIFGQAMEIGVMEMSGLSHKNIDRIVERLKSVTPQQVQAVAQKYFSDDKLTVATLEPLPLSGKKAGPPPGPLR</sequence>
<feature type="domain" description="Peptidase M16 C-terminal" evidence="4">
    <location>
        <begin position="207"/>
        <end position="388"/>
    </location>
</feature>
<dbReference type="InterPro" id="IPR011249">
    <property type="entry name" value="Metalloenz_LuxS/M16"/>
</dbReference>
<evidence type="ECO:0000259" key="3">
    <source>
        <dbReference type="Pfam" id="PF00675"/>
    </source>
</evidence>
<protein>
    <submittedName>
        <fullName evidence="5">Peptidase M16</fullName>
    </submittedName>
</protein>
<dbReference type="PANTHER" id="PTHR11851">
    <property type="entry name" value="METALLOPROTEASE"/>
    <property type="match status" value="1"/>
</dbReference>
<dbReference type="InterPro" id="IPR050361">
    <property type="entry name" value="MPP/UQCRC_Complex"/>
</dbReference>
<accession>A0ABM5UXA1</accession>
<dbReference type="RefSeq" id="WP_053195345.1">
    <property type="nucleotide sequence ID" value="NZ_CP011409.1"/>
</dbReference>
<evidence type="ECO:0000313" key="5">
    <source>
        <dbReference type="EMBL" id="AKZ61844.1"/>
    </source>
</evidence>
<dbReference type="Proteomes" id="UP000063429">
    <property type="component" value="Chromosome"/>
</dbReference>
<organism evidence="5 6">
    <name type="scientific">Herbaspirillum hiltneri N3</name>
    <dbReference type="NCBI Taxonomy" id="1262470"/>
    <lineage>
        <taxon>Bacteria</taxon>
        <taxon>Pseudomonadati</taxon>
        <taxon>Pseudomonadota</taxon>
        <taxon>Betaproteobacteria</taxon>
        <taxon>Burkholderiales</taxon>
        <taxon>Oxalobacteraceae</taxon>
        <taxon>Herbaspirillum</taxon>
    </lineage>
</organism>
<dbReference type="Pfam" id="PF05193">
    <property type="entry name" value="Peptidase_M16_C"/>
    <property type="match status" value="1"/>
</dbReference>
<dbReference type="SUPFAM" id="SSF63411">
    <property type="entry name" value="LuxS/MPP-like metallohydrolase"/>
    <property type="match status" value="2"/>
</dbReference>